<evidence type="ECO:0000256" key="3">
    <source>
        <dbReference type="SAM" id="SignalP"/>
    </source>
</evidence>
<dbReference type="InterPro" id="IPR026444">
    <property type="entry name" value="Secre_tail"/>
</dbReference>
<dbReference type="PROSITE" id="PS50825">
    <property type="entry name" value="HYR"/>
    <property type="match status" value="1"/>
</dbReference>
<accession>A0ABW2MUW8</accession>
<dbReference type="EMBL" id="JBHTBN010000001">
    <property type="protein sequence ID" value="MFC7356571.1"/>
    <property type="molecule type" value="Genomic_DNA"/>
</dbReference>
<keyword evidence="6" id="KW-1185">Reference proteome</keyword>
<keyword evidence="1 3" id="KW-0732">Signal</keyword>
<dbReference type="InterPro" id="IPR003410">
    <property type="entry name" value="HYR_dom"/>
</dbReference>
<evidence type="ECO:0000313" key="6">
    <source>
        <dbReference type="Proteomes" id="UP001596415"/>
    </source>
</evidence>
<feature type="domain" description="HYR" evidence="4">
    <location>
        <begin position="450"/>
        <end position="535"/>
    </location>
</feature>
<protein>
    <submittedName>
        <fullName evidence="5">Choice-of-anchor B family protein</fullName>
    </submittedName>
</protein>
<dbReference type="NCBIfam" id="TIGR04312">
    <property type="entry name" value="choice_anch_B"/>
    <property type="match status" value="1"/>
</dbReference>
<feature type="signal peptide" evidence="3">
    <location>
        <begin position="1"/>
        <end position="20"/>
    </location>
</feature>
<comment type="caution">
    <text evidence="5">The sequence shown here is derived from an EMBL/GenBank/DDBJ whole genome shotgun (WGS) entry which is preliminary data.</text>
</comment>
<name>A0ABW2MUW8_9FLAO</name>
<dbReference type="NCBIfam" id="TIGR04183">
    <property type="entry name" value="Por_Secre_tail"/>
    <property type="match status" value="1"/>
</dbReference>
<dbReference type="Pfam" id="PF18962">
    <property type="entry name" value="Por_Secre_tail"/>
    <property type="match status" value="1"/>
</dbReference>
<evidence type="ECO:0000256" key="2">
    <source>
        <dbReference type="ARBA" id="ARBA00022737"/>
    </source>
</evidence>
<feature type="chain" id="PRO_5045929597" evidence="3">
    <location>
        <begin position="21"/>
        <end position="1107"/>
    </location>
</feature>
<organism evidence="5 6">
    <name type="scientific">Jejudonia soesokkakensis</name>
    <dbReference type="NCBI Taxonomy" id="1323432"/>
    <lineage>
        <taxon>Bacteria</taxon>
        <taxon>Pseudomonadati</taxon>
        <taxon>Bacteroidota</taxon>
        <taxon>Flavobacteriia</taxon>
        <taxon>Flavobacteriales</taxon>
        <taxon>Flavobacteriaceae</taxon>
        <taxon>Jejudonia</taxon>
    </lineage>
</organism>
<reference evidence="6" key="1">
    <citation type="journal article" date="2019" name="Int. J. Syst. Evol. Microbiol.">
        <title>The Global Catalogue of Microorganisms (GCM) 10K type strain sequencing project: providing services to taxonomists for standard genome sequencing and annotation.</title>
        <authorList>
            <consortium name="The Broad Institute Genomics Platform"/>
            <consortium name="The Broad Institute Genome Sequencing Center for Infectious Disease"/>
            <person name="Wu L."/>
            <person name="Ma J."/>
        </authorList>
    </citation>
    <scope>NUCLEOTIDE SEQUENCE [LARGE SCALE GENOMIC DNA]</scope>
    <source>
        <strain evidence="6">CGMCC 1.16306</strain>
    </source>
</reference>
<dbReference type="Proteomes" id="UP001596415">
    <property type="component" value="Unassembled WGS sequence"/>
</dbReference>
<proteinExistence type="predicted"/>
<sequence>MKKILLTPLFILFTTFISEAQTPCTRPEIGQGSGGVGTAAGYDCRGIDLLSFVSYNSMGAAVVSGFQGNDSWGWTDVRDGKEYALVGLTNGLYFLDISDPINPRALGRLPKPSGISNSLWSDVKIYENWAFIVSESSNFGMQVFDLNHLQSLTTNSNRVFNLTTEANANRYARMTTIPGTSSSIGDSHNIIINEDSGIAYILGANIGAGGPILIGIDTSTSPPTLSFKGNYSTGGYTHDAQVVIYDGPDPDYQGREIFIGSNEDEIIVIDFTDEINNNGAGTIDVISTLSYPNFDYTHQGWFTKDKKYFILGDEHDEAFSGVGNTKTIVFNLEDLDNPVVQFNYQGRTPAIDHNGYVKDNRFYMANYTAGITIKRIHSIDDPITPGSTIQENGSGINGNMVEESYFDTYTTDNGNTFNGGAWNLYPYFESGSLLVTNLDGGVFILKQQNYDNEPPVVNCTDYTATLNKATGSVTITADDLAVGATDNKGITKKTITSGQTTFTCADVGNTFNVTIEVEDDYGLKASCTRVITVEAEETQYTGGDISNDASWTNGFPSLGSEARITNDATLTTATSIDACTCTVDNARTLTVNANAYLKTEKDITINGNLIVEHEGSIVQTDPSAQVIKGASGVINVKNTTPFLKPRDFMIMGSPMTAETRDGVYTDAFLVLEFNPGNFEPAPDLSAQGTNFADADGDYFSIYENGPINPTEGFIVRPQASYTDGNQTYDMTHSLGTLNSGTITRPIAFNTPPINNPDGTPNVVSNPYASAISATAFLTENPSIEAIYFWEHITPPNFSIPGNVGLRFDMDDVSIYNSTGGLKAASDTTLPTDPNHTKPNDLISTSQGFSFFADGSATEVSFTNAMRITGENNTLTRPIGVNRIWLDLRESRYGIGSSTLLAFNPIGTEGIDYGYDTNRLATIVSLYTLTEDEQHRLSIQTTTEFNESREIKLGFSSQVEETLEFTISMDEFDGLELEDATIYLIDTYNNVTINLSENESYTFQSSKTTLDDRFLLRFVPSQILSTENPLKNEIIVYPNPSKNFITIHSPNGYLEKIEVFDVRGRRMAQDIEEEQNSYSMDISLLETSIYFVKIVSEAGTVTKKIIKE</sequence>
<evidence type="ECO:0000313" key="5">
    <source>
        <dbReference type="EMBL" id="MFC7356571.1"/>
    </source>
</evidence>
<dbReference type="PANTHER" id="PTHR38787">
    <property type="entry name" value="REGULATORY P DOMAIN-CONTAINING PROTEIN"/>
    <property type="match status" value="1"/>
</dbReference>
<keyword evidence="2" id="KW-0677">Repeat</keyword>
<evidence type="ECO:0000259" key="4">
    <source>
        <dbReference type="PROSITE" id="PS50825"/>
    </source>
</evidence>
<gene>
    <name evidence="5" type="ORF">ACFQO1_02640</name>
</gene>
<dbReference type="InterPro" id="IPR027589">
    <property type="entry name" value="Choice_anch_B"/>
</dbReference>
<dbReference type="RefSeq" id="WP_380216420.1">
    <property type="nucleotide sequence ID" value="NZ_JBHTBN010000001.1"/>
</dbReference>
<evidence type="ECO:0000256" key="1">
    <source>
        <dbReference type="ARBA" id="ARBA00022729"/>
    </source>
</evidence>
<dbReference type="PANTHER" id="PTHR38787:SF3">
    <property type="entry name" value="REGULATORY P DOMAIN-CONTAINING PROTEIN"/>
    <property type="match status" value="1"/>
</dbReference>